<dbReference type="Pfam" id="PF01785">
    <property type="entry name" value="Closter_coat"/>
    <property type="match status" value="1"/>
</dbReference>
<reference evidence="4" key="1">
    <citation type="submission" date="2013-02" db="EMBL/GenBank/DDBJ databases">
        <title>Differentiation, distribution, and elimination of closteroviruses infecting Cordyline fruticosa (L.) in Hawaii.</title>
        <authorList>
            <person name="Melzer M.J."/>
        </authorList>
    </citation>
    <scope>NUCLEOTIDE SEQUENCE [LARGE SCALE GENOMIC DNA]</scope>
    <source>
        <strain evidence="4">SJ1</strain>
    </source>
</reference>
<dbReference type="RefSeq" id="YP_009666143.1">
    <property type="nucleotide sequence ID" value="NC_043453.1"/>
</dbReference>
<dbReference type="EMBL" id="JQ599282">
    <property type="protein sequence ID" value="AFJ05051.1"/>
    <property type="molecule type" value="Genomic_RNA"/>
</dbReference>
<dbReference type="InterPro" id="IPR002679">
    <property type="entry name" value="Closter_coat"/>
</dbReference>
<proteinExistence type="predicted"/>
<comment type="subcellular location">
    <subcellularLocation>
        <location evidence="1">Virion</location>
    </subcellularLocation>
</comment>
<evidence type="ECO:0000256" key="3">
    <source>
        <dbReference type="ARBA" id="ARBA00022844"/>
    </source>
</evidence>
<evidence type="ECO:0000256" key="2">
    <source>
        <dbReference type="ARBA" id="ARBA00022561"/>
    </source>
</evidence>
<name>L7P0B5_9CLOS</name>
<evidence type="ECO:0000256" key="1">
    <source>
        <dbReference type="ARBA" id="ARBA00004328"/>
    </source>
</evidence>
<evidence type="ECO:0000313" key="4">
    <source>
        <dbReference type="EMBL" id="AFJ05051.1"/>
    </source>
</evidence>
<sequence length="312" mass="35463">MAQTSLATLFGRADYLKGEAAKPSSSRLPSYASDLAKLAADFKTFLDSNPSLTNDQKRSFASTYDYSSILPESTLEQLRQLLTTTNKDGSTQETEIKRFNISDLIKKGVNLPRFKTQPQPANELTSEQVQWFYDSLEEYFKYQVYNKSESDTLSDDEIIAFLASYFASLVEQSTSKENANNKNLLNTFTLGDNEYVWDRAKFIRYIDNKFSEKGFKVENIERRFGRSETERITTILQKVDYKPSERLPTQWGVLDNTRAQISDFIAVYKSTATPKSQSAQVAASEYATSKQGKNNSAVHVSQVLGKNNMQRY</sequence>
<keyword evidence="3" id="KW-0946">Virion</keyword>
<keyword evidence="5" id="KW-1185">Reference proteome</keyword>
<organism evidence="4 5">
    <name type="scientific">Cordyline virus 2</name>
    <dbReference type="NCBI Taxonomy" id="1177751"/>
    <lineage>
        <taxon>Viruses</taxon>
        <taxon>Riboviria</taxon>
        <taxon>Orthornavirae</taxon>
        <taxon>Kitrinoviricota</taxon>
        <taxon>Alsuviricetes</taxon>
        <taxon>Martellivirales</taxon>
        <taxon>Closteroviridae</taxon>
        <taxon>Velarivirus</taxon>
        <taxon>Velarivirus duocordylinae</taxon>
    </lineage>
</organism>
<keyword evidence="2 4" id="KW-0167">Capsid protein</keyword>
<dbReference type="Proteomes" id="UP000246735">
    <property type="component" value="Segment"/>
</dbReference>
<dbReference type="KEGG" id="vg:40526350"/>
<dbReference type="GeneID" id="40526350"/>
<protein>
    <submittedName>
        <fullName evidence="4">Coat protein</fullName>
    </submittedName>
</protein>
<dbReference type="GO" id="GO:0019028">
    <property type="term" value="C:viral capsid"/>
    <property type="evidence" value="ECO:0007669"/>
    <property type="project" value="UniProtKB-KW"/>
</dbReference>
<accession>L7P0B5</accession>
<evidence type="ECO:0000313" key="5">
    <source>
        <dbReference type="Proteomes" id="UP000246735"/>
    </source>
</evidence>